<keyword evidence="2" id="KW-1185">Reference proteome</keyword>
<gene>
    <name evidence="1" type="ORF">CCH79_00013759</name>
</gene>
<organism evidence="1 2">
    <name type="scientific">Gambusia affinis</name>
    <name type="common">Western mosquitofish</name>
    <name type="synonym">Heterandria affinis</name>
    <dbReference type="NCBI Taxonomy" id="33528"/>
    <lineage>
        <taxon>Eukaryota</taxon>
        <taxon>Metazoa</taxon>
        <taxon>Chordata</taxon>
        <taxon>Craniata</taxon>
        <taxon>Vertebrata</taxon>
        <taxon>Euteleostomi</taxon>
        <taxon>Actinopterygii</taxon>
        <taxon>Neopterygii</taxon>
        <taxon>Teleostei</taxon>
        <taxon>Neoteleostei</taxon>
        <taxon>Acanthomorphata</taxon>
        <taxon>Ovalentaria</taxon>
        <taxon>Atherinomorphae</taxon>
        <taxon>Cyprinodontiformes</taxon>
        <taxon>Poeciliidae</taxon>
        <taxon>Poeciliinae</taxon>
        <taxon>Gambusia</taxon>
    </lineage>
</organism>
<sequence length="144" mass="15767">MRGRGGTGEEDARSCAKFSSPVKICSPCVGSAHCSQRGGSGGSDHFHGSSDRFLGYRSLVIQACHCGALEDRDNSGVLKLERTGASNSEVLKMFQTVLKHWYCPYSPQYPTWDTVGACSLTGVDFLEGFSHICCDHTERRITRR</sequence>
<dbReference type="Proteomes" id="UP000250572">
    <property type="component" value="Unassembled WGS sequence"/>
</dbReference>
<dbReference type="EMBL" id="NHOQ01001193">
    <property type="protein sequence ID" value="PWA26280.1"/>
    <property type="molecule type" value="Genomic_DNA"/>
</dbReference>
<evidence type="ECO:0000313" key="1">
    <source>
        <dbReference type="EMBL" id="PWA26280.1"/>
    </source>
</evidence>
<proteinExistence type="predicted"/>
<reference evidence="1 2" key="1">
    <citation type="journal article" date="2018" name="G3 (Bethesda)">
        <title>A High-Quality Reference Genome for the Invasive Mosquitofish Gambusia affinis Using a Chicago Library.</title>
        <authorList>
            <person name="Hoffberg S.L."/>
            <person name="Troendle N.J."/>
            <person name="Glenn T.C."/>
            <person name="Mahmud O."/>
            <person name="Louha S."/>
            <person name="Chalopin D."/>
            <person name="Bennetzen J.L."/>
            <person name="Mauricio R."/>
        </authorList>
    </citation>
    <scope>NUCLEOTIDE SEQUENCE [LARGE SCALE GENOMIC DNA]</scope>
    <source>
        <strain evidence="1">NE01/NJP1002.9</strain>
        <tissue evidence="1">Muscle</tissue>
    </source>
</reference>
<protein>
    <submittedName>
        <fullName evidence="1">Uncharacterized protein</fullName>
    </submittedName>
</protein>
<comment type="caution">
    <text evidence="1">The sequence shown here is derived from an EMBL/GenBank/DDBJ whole genome shotgun (WGS) entry which is preliminary data.</text>
</comment>
<accession>A0A315VSX6</accession>
<dbReference type="AlphaFoldDB" id="A0A315VSX6"/>
<evidence type="ECO:0000313" key="2">
    <source>
        <dbReference type="Proteomes" id="UP000250572"/>
    </source>
</evidence>
<name>A0A315VSX6_GAMAF</name>